<reference evidence="2 3" key="1">
    <citation type="submission" date="2021-01" db="EMBL/GenBank/DDBJ databases">
        <title>Belnapia mucosa sp. nov. and Belnapia arida sp. nov., isolated from the Tabernas Desert (Almeria, Spain).</title>
        <authorList>
            <person name="Molina-Menor E."/>
            <person name="Vidal-Verdu A."/>
            <person name="Calonge A."/>
            <person name="Satari L."/>
            <person name="Pereto J."/>
            <person name="Porcar M."/>
        </authorList>
    </citation>
    <scope>NUCLEOTIDE SEQUENCE [LARGE SCALE GENOMIC DNA]</scope>
    <source>
        <strain evidence="2 3">T18</strain>
    </source>
</reference>
<dbReference type="InterPro" id="IPR015943">
    <property type="entry name" value="WD40/YVTN_repeat-like_dom_sf"/>
</dbReference>
<dbReference type="Proteomes" id="UP000660885">
    <property type="component" value="Unassembled WGS sequence"/>
</dbReference>
<dbReference type="EMBL" id="JAETWB010000002">
    <property type="protein sequence ID" value="MBL6078203.1"/>
    <property type="molecule type" value="Genomic_DNA"/>
</dbReference>
<organism evidence="2 3">
    <name type="scientific">Belnapia arida</name>
    <dbReference type="NCBI Taxonomy" id="2804533"/>
    <lineage>
        <taxon>Bacteria</taxon>
        <taxon>Pseudomonadati</taxon>
        <taxon>Pseudomonadota</taxon>
        <taxon>Alphaproteobacteria</taxon>
        <taxon>Acetobacterales</taxon>
        <taxon>Roseomonadaceae</taxon>
        <taxon>Belnapia</taxon>
    </lineage>
</organism>
<dbReference type="Pfam" id="PF13360">
    <property type="entry name" value="PQQ_2"/>
    <property type="match status" value="1"/>
</dbReference>
<gene>
    <name evidence="2" type="ORF">JMJ56_09320</name>
</gene>
<dbReference type="SUPFAM" id="SSF50998">
    <property type="entry name" value="Quinoprotein alcohol dehydrogenase-like"/>
    <property type="match status" value="1"/>
</dbReference>
<keyword evidence="3" id="KW-1185">Reference proteome</keyword>
<evidence type="ECO:0000259" key="1">
    <source>
        <dbReference type="Pfam" id="PF13360"/>
    </source>
</evidence>
<dbReference type="InterPro" id="IPR002372">
    <property type="entry name" value="PQQ_rpt_dom"/>
</dbReference>
<dbReference type="InterPro" id="IPR018391">
    <property type="entry name" value="PQQ_b-propeller_rpt"/>
</dbReference>
<evidence type="ECO:0000313" key="2">
    <source>
        <dbReference type="EMBL" id="MBL6078203.1"/>
    </source>
</evidence>
<dbReference type="PANTHER" id="PTHR34512">
    <property type="entry name" value="CELL SURFACE PROTEIN"/>
    <property type="match status" value="1"/>
</dbReference>
<dbReference type="PROSITE" id="PS51257">
    <property type="entry name" value="PROKAR_LIPOPROTEIN"/>
    <property type="match status" value="1"/>
</dbReference>
<name>A0ABS1U0K5_9PROT</name>
<feature type="domain" description="Pyrrolo-quinoline quinone repeat" evidence="1">
    <location>
        <begin position="158"/>
        <end position="364"/>
    </location>
</feature>
<dbReference type="Gene3D" id="2.130.10.10">
    <property type="entry name" value="YVTN repeat-like/Quinoprotein amine dehydrogenase"/>
    <property type="match status" value="1"/>
</dbReference>
<comment type="caution">
    <text evidence="2">The sequence shown here is derived from an EMBL/GenBank/DDBJ whole genome shotgun (WGS) entry which is preliminary data.</text>
</comment>
<dbReference type="PANTHER" id="PTHR34512:SF30">
    <property type="entry name" value="OUTER MEMBRANE PROTEIN ASSEMBLY FACTOR BAMB"/>
    <property type="match status" value="1"/>
</dbReference>
<dbReference type="SMART" id="SM00564">
    <property type="entry name" value="PQQ"/>
    <property type="match status" value="6"/>
</dbReference>
<sequence>MRTNFTRRAALLGGAGLLAGCESITDTFDGIFGERKVPLRGERRPVLAVERPLNIEEGAQAPVTLPPPALNADWPQAGGTISHAAGHPALGLRLGEAWRTAIGTGTAYRRRLLAPPIAAGGAVYAADALGMVTALTALDGRRRWSFDTRPEKDRDGALGTALAFDNGTLYLATGMAEAMALDPADGKPRWRVDLPAPARGALTVANGRAYVTTTENHLLALSVEDGRTLWTYRGQPTATMALGLPAAAVEGEMVVAGFGSGELAAIRASDGRAQWSETLSSAAGGGLADIAAITALPVIDRGRVFASGLGGITIALDLRSGRRLWERDVAAAETPWVAGDWVFLLTTGAEVACLGRDDGRVRWIASLQRFKDEKRRRDPIQWAAPVLAGGRLLVAGSNAQLVEVDPSNGEIAGRVRLPDGVMLPPAVAGGVMYVLTEDAVVAALQGA</sequence>
<dbReference type="InterPro" id="IPR011047">
    <property type="entry name" value="Quinoprotein_ADH-like_sf"/>
</dbReference>
<accession>A0ABS1U0K5</accession>
<protein>
    <submittedName>
        <fullName evidence="2">PQQ-like beta-propeller repeat protein</fullName>
    </submittedName>
</protein>
<proteinExistence type="predicted"/>
<evidence type="ECO:0000313" key="3">
    <source>
        <dbReference type="Proteomes" id="UP000660885"/>
    </source>
</evidence>
<dbReference type="RefSeq" id="WP_202831341.1">
    <property type="nucleotide sequence ID" value="NZ_JAETWB010000002.1"/>
</dbReference>